<evidence type="ECO:0000256" key="11">
    <source>
        <dbReference type="ARBA" id="ARBA00037649"/>
    </source>
</evidence>
<keyword evidence="6 15" id="KW-0472">Membrane</keyword>
<dbReference type="Proteomes" id="UP000332933">
    <property type="component" value="Unassembled WGS sequence"/>
</dbReference>
<dbReference type="PANTHER" id="PTHR16631">
    <property type="entry name" value="GLUCAN 1,3-BETA-GLUCOSIDASE"/>
    <property type="match status" value="1"/>
</dbReference>
<feature type="region of interest" description="Disordered" evidence="14">
    <location>
        <begin position="277"/>
        <end position="360"/>
    </location>
</feature>
<keyword evidence="19" id="KW-1185">Reference proteome</keyword>
<evidence type="ECO:0000256" key="3">
    <source>
        <dbReference type="ARBA" id="ARBA00012780"/>
    </source>
</evidence>
<keyword evidence="15" id="KW-0812">Transmembrane</keyword>
<evidence type="ECO:0000256" key="15">
    <source>
        <dbReference type="SAM" id="Phobius"/>
    </source>
</evidence>
<feature type="compositionally biased region" description="Low complexity" evidence="14">
    <location>
        <begin position="286"/>
        <end position="316"/>
    </location>
</feature>
<dbReference type="GO" id="GO:0071555">
    <property type="term" value="P:cell wall organization"/>
    <property type="evidence" value="ECO:0007669"/>
    <property type="project" value="UniProtKB-KW"/>
</dbReference>
<evidence type="ECO:0000256" key="7">
    <source>
        <dbReference type="ARBA" id="ARBA00023180"/>
    </source>
</evidence>
<dbReference type="AlphaFoldDB" id="A0A485LC48"/>
<evidence type="ECO:0000256" key="12">
    <source>
        <dbReference type="ARBA" id="ARBA00042373"/>
    </source>
</evidence>
<evidence type="ECO:0000256" key="2">
    <source>
        <dbReference type="ARBA" id="ARBA00004236"/>
    </source>
</evidence>
<feature type="compositionally biased region" description="Low complexity" evidence="14">
    <location>
        <begin position="337"/>
        <end position="360"/>
    </location>
</feature>
<evidence type="ECO:0000256" key="14">
    <source>
        <dbReference type="SAM" id="MobiDB-lite"/>
    </source>
</evidence>
<accession>A0A485LC48</accession>
<feature type="transmembrane region" description="Helical" evidence="15">
    <location>
        <begin position="363"/>
        <end position="382"/>
    </location>
</feature>
<dbReference type="GO" id="GO:0042973">
    <property type="term" value="F:glucan endo-1,3-beta-D-glucosidase activity"/>
    <property type="evidence" value="ECO:0007669"/>
    <property type="project" value="UniProtKB-EC"/>
</dbReference>
<dbReference type="SUPFAM" id="SSF51445">
    <property type="entry name" value="(Trans)glycosidases"/>
    <property type="match status" value="1"/>
</dbReference>
<evidence type="ECO:0000256" key="5">
    <source>
        <dbReference type="ARBA" id="ARBA00022801"/>
    </source>
</evidence>
<feature type="compositionally biased region" description="Basic and acidic residues" evidence="14">
    <location>
        <begin position="326"/>
        <end position="336"/>
    </location>
</feature>
<comment type="function">
    <text evidence="11">Glucanases play a role in cell expansion during growth, in cell-cell fusion during mating, and in spore release during sporulation. This enzyme may be involved in beta-glucan degradation. Active on laminarin and lichenan.</text>
</comment>
<keyword evidence="4" id="KW-1003">Cell membrane</keyword>
<keyword evidence="15" id="KW-1133">Transmembrane helix</keyword>
<reference evidence="18 19" key="1">
    <citation type="submission" date="2019-03" db="EMBL/GenBank/DDBJ databases">
        <authorList>
            <person name="Gaulin E."/>
            <person name="Dumas B."/>
        </authorList>
    </citation>
    <scope>NUCLEOTIDE SEQUENCE [LARGE SCALE GENOMIC DNA]</scope>
    <source>
        <strain evidence="18">CBS 568.67</strain>
    </source>
</reference>
<evidence type="ECO:0000256" key="6">
    <source>
        <dbReference type="ARBA" id="ARBA00023136"/>
    </source>
</evidence>
<keyword evidence="8" id="KW-0119">Carbohydrate metabolism</keyword>
<evidence type="ECO:0000313" key="17">
    <source>
        <dbReference type="EMBL" id="KAF0689664.1"/>
    </source>
</evidence>
<evidence type="ECO:0000256" key="4">
    <source>
        <dbReference type="ARBA" id="ARBA00022475"/>
    </source>
</evidence>
<evidence type="ECO:0000256" key="9">
    <source>
        <dbReference type="ARBA" id="ARBA00023316"/>
    </source>
</evidence>
<proteinExistence type="predicted"/>
<protein>
    <recommendedName>
        <fullName evidence="3">glucan endo-1,3-beta-D-glucosidase</fullName>
        <ecNumber evidence="3">3.2.1.39</ecNumber>
    </recommendedName>
    <alternativeName>
        <fullName evidence="13">Endo-1,3-beta-glucanase btgC</fullName>
    </alternativeName>
    <alternativeName>
        <fullName evidence="12">Laminarinase btgC</fullName>
    </alternativeName>
</protein>
<gene>
    <name evidence="18" type="primary">Aste57867_18901</name>
    <name evidence="17" type="ORF">As57867_018837</name>
    <name evidence="18" type="ORF">ASTE57867_18901</name>
</gene>
<keyword evidence="10" id="KW-0624">Polysaccharide degradation</keyword>
<reference evidence="17" key="2">
    <citation type="submission" date="2019-06" db="EMBL/GenBank/DDBJ databases">
        <title>Genomics analysis of Aphanomyces spp. identifies a new class of oomycete effector associated with host adaptation.</title>
        <authorList>
            <person name="Gaulin E."/>
        </authorList>
    </citation>
    <scope>NUCLEOTIDE SEQUENCE</scope>
    <source>
        <strain evidence="17">CBS 578.67</strain>
    </source>
</reference>
<feature type="chain" id="PRO_5036116418" description="glucan endo-1,3-beta-D-glucosidase" evidence="16">
    <location>
        <begin position="21"/>
        <end position="415"/>
    </location>
</feature>
<dbReference type="EMBL" id="CAADRA010006444">
    <property type="protein sequence ID" value="VFT95633.1"/>
    <property type="molecule type" value="Genomic_DNA"/>
</dbReference>
<keyword evidence="5" id="KW-0378">Hydrolase</keyword>
<dbReference type="PANTHER" id="PTHR16631:SF17">
    <property type="entry name" value="GLUCAN ENDO-1,3-BETA-GLUCOSIDASE BTGC"/>
    <property type="match status" value="1"/>
</dbReference>
<dbReference type="Gene3D" id="3.20.20.80">
    <property type="entry name" value="Glycosidases"/>
    <property type="match status" value="1"/>
</dbReference>
<keyword evidence="7" id="KW-0325">Glycoprotein</keyword>
<dbReference type="GO" id="GO:0000272">
    <property type="term" value="P:polysaccharide catabolic process"/>
    <property type="evidence" value="ECO:0007669"/>
    <property type="project" value="UniProtKB-KW"/>
</dbReference>
<dbReference type="OrthoDB" id="77201at2759"/>
<dbReference type="InterPro" id="IPR050732">
    <property type="entry name" value="Beta-glucan_modifiers"/>
</dbReference>
<organism evidence="18 19">
    <name type="scientific">Aphanomyces stellatus</name>
    <dbReference type="NCBI Taxonomy" id="120398"/>
    <lineage>
        <taxon>Eukaryota</taxon>
        <taxon>Sar</taxon>
        <taxon>Stramenopiles</taxon>
        <taxon>Oomycota</taxon>
        <taxon>Saprolegniomycetes</taxon>
        <taxon>Saprolegniales</taxon>
        <taxon>Verrucalvaceae</taxon>
        <taxon>Aphanomyces</taxon>
    </lineage>
</organism>
<dbReference type="EC" id="3.2.1.39" evidence="3"/>
<evidence type="ECO:0000256" key="13">
    <source>
        <dbReference type="ARBA" id="ARBA00043078"/>
    </source>
</evidence>
<comment type="subcellular location">
    <subcellularLocation>
        <location evidence="2">Cell membrane</location>
    </subcellularLocation>
</comment>
<evidence type="ECO:0000313" key="18">
    <source>
        <dbReference type="EMBL" id="VFT95633.1"/>
    </source>
</evidence>
<sequence length="415" mass="43327">MPSLRKTLLATAALVLSIDAYGVCYDSFNAVGNVDRHFAFLKAKFTAVRTYQTSVGGALNLIDAAAKAGLQIAAGVWLRGDDAMFAADVAAVVAGTRRHPTAVTAIFVGNEDIFNGVNASTVIAKIAAVRGAFAAAGVAPPPIGSVETDGHFLANPALAAACDIIGVNIYPFFSPFVTTTTNRIADLDKRYAAVVQAYGAARIRITETGWPSEGSAYMNHFSNLASARDYYHEFDTWVAPRGDGHYYFQFHDVPYKGNYEAHFGLSTDGASWKFDVLPTPAPTPAPTTTTPAPTTTTATPTTTLTTVAPTTTNSPAGAPPPATTTGHKDDSPHADEATASGGTTAAGTKAMATDTTSTSTATGVSLGLVGVFAASITGFVVYRRRLARHSRNMVTDPSGCQLMTYRNAPDATAIL</sequence>
<keyword evidence="9" id="KW-0961">Cell wall biogenesis/degradation</keyword>
<dbReference type="InterPro" id="IPR017853">
    <property type="entry name" value="GH"/>
</dbReference>
<evidence type="ECO:0000256" key="8">
    <source>
        <dbReference type="ARBA" id="ARBA00023277"/>
    </source>
</evidence>
<comment type="catalytic activity">
    <reaction evidence="1">
        <text>Hydrolysis of (1-&gt;3)-beta-D-glucosidic linkages in (1-&gt;3)-beta-D-glucans.</text>
        <dbReference type="EC" id="3.2.1.39"/>
    </reaction>
</comment>
<evidence type="ECO:0000256" key="1">
    <source>
        <dbReference type="ARBA" id="ARBA00000382"/>
    </source>
</evidence>
<dbReference type="EMBL" id="VJMH01006423">
    <property type="protein sequence ID" value="KAF0689664.1"/>
    <property type="molecule type" value="Genomic_DNA"/>
</dbReference>
<name>A0A485LC48_9STRA</name>
<evidence type="ECO:0000256" key="16">
    <source>
        <dbReference type="SAM" id="SignalP"/>
    </source>
</evidence>
<feature type="signal peptide" evidence="16">
    <location>
        <begin position="1"/>
        <end position="20"/>
    </location>
</feature>
<evidence type="ECO:0000313" key="19">
    <source>
        <dbReference type="Proteomes" id="UP000332933"/>
    </source>
</evidence>
<keyword evidence="16" id="KW-0732">Signal</keyword>
<evidence type="ECO:0000256" key="10">
    <source>
        <dbReference type="ARBA" id="ARBA00023326"/>
    </source>
</evidence>
<dbReference type="GO" id="GO:0005886">
    <property type="term" value="C:plasma membrane"/>
    <property type="evidence" value="ECO:0007669"/>
    <property type="project" value="UniProtKB-SubCell"/>
</dbReference>